<reference evidence="1" key="1">
    <citation type="journal article" date="2014" name="Int. J. Syst. Evol. Microbiol.">
        <title>Complete genome sequence of Corynebacterium casei LMG S-19264T (=DSM 44701T), isolated from a smear-ripened cheese.</title>
        <authorList>
            <consortium name="US DOE Joint Genome Institute (JGI-PGF)"/>
            <person name="Walter F."/>
            <person name="Albersmeier A."/>
            <person name="Kalinowski J."/>
            <person name="Ruckert C."/>
        </authorList>
    </citation>
    <scope>NUCLEOTIDE SEQUENCE</scope>
    <source>
        <strain evidence="1">JCM 4059</strain>
    </source>
</reference>
<gene>
    <name evidence="1" type="ORF">GCM10010218_13540</name>
</gene>
<accession>A0A919AZ79</accession>
<dbReference type="AlphaFoldDB" id="A0A919AZ79"/>
<comment type="caution">
    <text evidence="1">The sequence shown here is derived from an EMBL/GenBank/DDBJ whole genome shotgun (WGS) entry which is preliminary data.</text>
</comment>
<dbReference type="EMBL" id="BNBD01000002">
    <property type="protein sequence ID" value="GHF33729.1"/>
    <property type="molecule type" value="Genomic_DNA"/>
</dbReference>
<keyword evidence="2" id="KW-1185">Reference proteome</keyword>
<dbReference type="Proteomes" id="UP000638313">
    <property type="component" value="Unassembled WGS sequence"/>
</dbReference>
<evidence type="ECO:0000313" key="2">
    <source>
        <dbReference type="Proteomes" id="UP000638313"/>
    </source>
</evidence>
<organism evidence="1 2">
    <name type="scientific">Streptomyces mashuensis</name>
    <dbReference type="NCBI Taxonomy" id="33904"/>
    <lineage>
        <taxon>Bacteria</taxon>
        <taxon>Bacillati</taxon>
        <taxon>Actinomycetota</taxon>
        <taxon>Actinomycetes</taxon>
        <taxon>Kitasatosporales</taxon>
        <taxon>Streptomycetaceae</taxon>
        <taxon>Streptomyces</taxon>
    </lineage>
</organism>
<protein>
    <submittedName>
        <fullName evidence="1">Uncharacterized protein</fullName>
    </submittedName>
</protein>
<name>A0A919AZ79_9ACTN</name>
<reference evidence="1" key="2">
    <citation type="submission" date="2020-09" db="EMBL/GenBank/DDBJ databases">
        <authorList>
            <person name="Sun Q."/>
            <person name="Ohkuma M."/>
        </authorList>
    </citation>
    <scope>NUCLEOTIDE SEQUENCE</scope>
    <source>
        <strain evidence="1">JCM 4059</strain>
    </source>
</reference>
<evidence type="ECO:0000313" key="1">
    <source>
        <dbReference type="EMBL" id="GHF33729.1"/>
    </source>
</evidence>
<sequence>MTWDGVPWFTEGGAEHSSEVARLLAYAAFGGAEGIVGSGDLQVRALSTPAAAVQVLPGACAVTNRAPGSAYQSYAARLPVAEQVPIAATGVAARSDLIVARVENPYSYGETWPNPSDPKVGPYVFTRVISGVPKTTTSARQIRSGDSAIPLARIDIPPNTSTITQAMITDLREMVSPRRDRRLYTTFPDDLSTLGYSDNQWHNWPGMARWNIAVPPWASQVKIITTLAGFRMTNANVYASMQHSFGGILGQDTDINDDQGRMIRRCTVVIADSFGIPASMRGTVQPLFLQTYMHRSETGDVSVDGSTSIICDIDFTEAPTAEER</sequence>
<proteinExistence type="predicted"/>
<dbReference type="RefSeq" id="WP_190128497.1">
    <property type="nucleotide sequence ID" value="NZ_BNBD01000002.1"/>
</dbReference>